<evidence type="ECO:0000313" key="1">
    <source>
        <dbReference type="EMBL" id="KFQ82081.1"/>
    </source>
</evidence>
<accession>A0A091TV10</accession>
<dbReference type="AlphaFoldDB" id="A0A091TV10"/>
<feature type="non-terminal residue" evidence="1">
    <location>
        <position position="1"/>
    </location>
</feature>
<proteinExistence type="predicted"/>
<evidence type="ECO:0000313" key="2">
    <source>
        <dbReference type="Proteomes" id="UP000053700"/>
    </source>
</evidence>
<sequence length="49" mass="6011">NGHKLKHRRFPLNIRKHFCTVRVTKQWQKLPREFVESPHLQILKSHLDI</sequence>
<gene>
    <name evidence="1" type="ORF">N337_09685</name>
</gene>
<keyword evidence="2" id="KW-1185">Reference proteome</keyword>
<name>A0A091TV10_PHORB</name>
<dbReference type="OrthoDB" id="426210at2759"/>
<reference evidence="1 2" key="1">
    <citation type="submission" date="2014-04" db="EMBL/GenBank/DDBJ databases">
        <title>Genome evolution of avian class.</title>
        <authorList>
            <person name="Zhang G."/>
            <person name="Li C."/>
        </authorList>
    </citation>
    <scope>NUCLEOTIDE SEQUENCE [LARGE SCALE GENOMIC DNA]</scope>
    <source>
        <strain evidence="1">BGI_N337</strain>
    </source>
</reference>
<feature type="non-terminal residue" evidence="1">
    <location>
        <position position="49"/>
    </location>
</feature>
<dbReference type="Proteomes" id="UP000053700">
    <property type="component" value="Unassembled WGS sequence"/>
</dbReference>
<organism evidence="1 2">
    <name type="scientific">Phoenicopterus ruber ruber</name>
    <dbReference type="NCBI Taxonomy" id="9218"/>
    <lineage>
        <taxon>Eukaryota</taxon>
        <taxon>Metazoa</taxon>
        <taxon>Chordata</taxon>
        <taxon>Craniata</taxon>
        <taxon>Vertebrata</taxon>
        <taxon>Euteleostomi</taxon>
        <taxon>Archelosauria</taxon>
        <taxon>Archosauria</taxon>
        <taxon>Dinosauria</taxon>
        <taxon>Saurischia</taxon>
        <taxon>Theropoda</taxon>
        <taxon>Coelurosauria</taxon>
        <taxon>Aves</taxon>
        <taxon>Neognathae</taxon>
        <taxon>Neoaves</taxon>
        <taxon>Mirandornithes</taxon>
        <taxon>Phoenicopteriformes</taxon>
        <taxon>Phoenicopteridae</taxon>
        <taxon>Phoenicopterus</taxon>
    </lineage>
</organism>
<dbReference type="EMBL" id="KK405764">
    <property type="protein sequence ID" value="KFQ82081.1"/>
    <property type="molecule type" value="Genomic_DNA"/>
</dbReference>
<protein>
    <submittedName>
        <fullName evidence="1">Uncharacterized protein</fullName>
    </submittedName>
</protein>